<gene>
    <name evidence="2" type="ORF">RND81_10G169500</name>
</gene>
<keyword evidence="3" id="KW-1185">Reference proteome</keyword>
<dbReference type="InterPro" id="IPR015655">
    <property type="entry name" value="PP2C"/>
</dbReference>
<name>A0AAW1I2P9_SAPOF</name>
<evidence type="ECO:0000259" key="1">
    <source>
        <dbReference type="PROSITE" id="PS51746"/>
    </source>
</evidence>
<comment type="caution">
    <text evidence="2">The sequence shown here is derived from an EMBL/GenBank/DDBJ whole genome shotgun (WGS) entry which is preliminary data.</text>
</comment>
<dbReference type="PROSITE" id="PS51746">
    <property type="entry name" value="PPM_2"/>
    <property type="match status" value="1"/>
</dbReference>
<dbReference type="PANTHER" id="PTHR47992">
    <property type="entry name" value="PROTEIN PHOSPHATASE"/>
    <property type="match status" value="1"/>
</dbReference>
<dbReference type="Proteomes" id="UP001443914">
    <property type="component" value="Unassembled WGS sequence"/>
</dbReference>
<reference evidence="2" key="1">
    <citation type="submission" date="2024-03" db="EMBL/GenBank/DDBJ databases">
        <title>WGS assembly of Saponaria officinalis var. Norfolk2.</title>
        <authorList>
            <person name="Jenkins J."/>
            <person name="Shu S."/>
            <person name="Grimwood J."/>
            <person name="Barry K."/>
            <person name="Goodstein D."/>
            <person name="Schmutz J."/>
            <person name="Leebens-Mack J."/>
            <person name="Osbourn A."/>
        </authorList>
    </citation>
    <scope>NUCLEOTIDE SEQUENCE [LARGE SCALE GENOMIC DNA]</scope>
    <source>
        <strain evidence="2">JIC</strain>
    </source>
</reference>
<dbReference type="AlphaFoldDB" id="A0AAW1I2P9"/>
<evidence type="ECO:0000313" key="2">
    <source>
        <dbReference type="EMBL" id="KAK9683856.1"/>
    </source>
</evidence>
<evidence type="ECO:0000313" key="3">
    <source>
        <dbReference type="Proteomes" id="UP001443914"/>
    </source>
</evidence>
<dbReference type="SMART" id="SM00332">
    <property type="entry name" value="PP2Cc"/>
    <property type="match status" value="1"/>
</dbReference>
<sequence length="335" mass="36273">MGNKGSTSSDSKHGVGSVLHDQEGHRVVSCLHSRRGGKWVNQDSAVVYQGYGAIDGVFCGVFDGHGKNGHLVSRLVKKRLALLLLDQKQALMETNLAPNDTSGGAIEDDLSSNTTFSDWKTACLIAFTEMDEEIRVNKKFDASLSGSTAVVVLKQGDDLIIANLGDSRAILGTKDGNRVAAVQLTTDLKPGTPDEADRIRRSNGRVFALREEPGHERAWLPGARSPGMAMSRSFGDLVMKNHGIISTPVVTHRRITSDDLFVVLASDGIWDVLSNREVASIVWAAENEETAAKAVVDEAIMAWRIKVPYDKADDCTAVCLFLQNKGHTRDEATTS</sequence>
<dbReference type="InterPro" id="IPR001932">
    <property type="entry name" value="PPM-type_phosphatase-like_dom"/>
</dbReference>
<dbReference type="CDD" id="cd00143">
    <property type="entry name" value="PP2Cc"/>
    <property type="match status" value="1"/>
</dbReference>
<feature type="domain" description="PPM-type phosphatase" evidence="1">
    <location>
        <begin position="28"/>
        <end position="322"/>
    </location>
</feature>
<proteinExistence type="predicted"/>
<organism evidence="2 3">
    <name type="scientific">Saponaria officinalis</name>
    <name type="common">Common soapwort</name>
    <name type="synonym">Lychnis saponaria</name>
    <dbReference type="NCBI Taxonomy" id="3572"/>
    <lineage>
        <taxon>Eukaryota</taxon>
        <taxon>Viridiplantae</taxon>
        <taxon>Streptophyta</taxon>
        <taxon>Embryophyta</taxon>
        <taxon>Tracheophyta</taxon>
        <taxon>Spermatophyta</taxon>
        <taxon>Magnoliopsida</taxon>
        <taxon>eudicotyledons</taxon>
        <taxon>Gunneridae</taxon>
        <taxon>Pentapetalae</taxon>
        <taxon>Caryophyllales</taxon>
        <taxon>Caryophyllaceae</taxon>
        <taxon>Caryophylleae</taxon>
        <taxon>Saponaria</taxon>
    </lineage>
</organism>
<accession>A0AAW1I2P9</accession>
<protein>
    <recommendedName>
        <fullName evidence="1">PPM-type phosphatase domain-containing protein</fullName>
    </recommendedName>
</protein>
<dbReference type="InterPro" id="IPR036457">
    <property type="entry name" value="PPM-type-like_dom_sf"/>
</dbReference>
<dbReference type="SUPFAM" id="SSF81606">
    <property type="entry name" value="PP2C-like"/>
    <property type="match status" value="1"/>
</dbReference>
<dbReference type="GO" id="GO:0004722">
    <property type="term" value="F:protein serine/threonine phosphatase activity"/>
    <property type="evidence" value="ECO:0007669"/>
    <property type="project" value="InterPro"/>
</dbReference>
<dbReference type="Gene3D" id="3.60.40.10">
    <property type="entry name" value="PPM-type phosphatase domain"/>
    <property type="match status" value="1"/>
</dbReference>
<dbReference type="Pfam" id="PF00481">
    <property type="entry name" value="PP2C"/>
    <property type="match status" value="1"/>
</dbReference>
<dbReference type="EMBL" id="JBDFQZ010000010">
    <property type="protein sequence ID" value="KAK9683856.1"/>
    <property type="molecule type" value="Genomic_DNA"/>
</dbReference>